<dbReference type="PANTHER" id="PTHR42732:SF1">
    <property type="entry name" value="BETA-MANNOSIDASE"/>
    <property type="match status" value="1"/>
</dbReference>
<dbReference type="InterPro" id="IPR000421">
    <property type="entry name" value="FA58C"/>
</dbReference>
<dbReference type="InterPro" id="IPR011081">
    <property type="entry name" value="Big_4"/>
</dbReference>
<dbReference type="SUPFAM" id="SSF49303">
    <property type="entry name" value="beta-Galactosidase/glucuronidase domain"/>
    <property type="match status" value="1"/>
</dbReference>
<dbReference type="EMBL" id="JABZYP010000004">
    <property type="protein sequence ID" value="MBF1712480.1"/>
    <property type="molecule type" value="Genomic_DNA"/>
</dbReference>
<dbReference type="InterPro" id="IPR051913">
    <property type="entry name" value="GH2_Domain-Containing"/>
</dbReference>
<evidence type="ECO:0000256" key="4">
    <source>
        <dbReference type="ARBA" id="ARBA00023295"/>
    </source>
</evidence>
<evidence type="ECO:0000313" key="9">
    <source>
        <dbReference type="Proteomes" id="UP000721045"/>
    </source>
</evidence>
<comment type="similarity">
    <text evidence="2">Belongs to the glycosyl hydrolase 2 family.</text>
</comment>
<proteinExistence type="inferred from homology"/>
<dbReference type="InterPro" id="IPR015883">
    <property type="entry name" value="Glyco_hydro_20_cat"/>
</dbReference>
<dbReference type="Gene3D" id="2.60.40.10">
    <property type="entry name" value="Immunoglobulins"/>
    <property type="match status" value="3"/>
</dbReference>
<organism evidence="8 9">
    <name type="scientific">Streptococcus intermedius</name>
    <dbReference type="NCBI Taxonomy" id="1338"/>
    <lineage>
        <taxon>Bacteria</taxon>
        <taxon>Bacillati</taxon>
        <taxon>Bacillota</taxon>
        <taxon>Bacilli</taxon>
        <taxon>Lactobacillales</taxon>
        <taxon>Streptococcaceae</taxon>
        <taxon>Streptococcus</taxon>
        <taxon>Streptococcus anginosus group</taxon>
    </lineage>
</organism>
<dbReference type="Pfam" id="PF02837">
    <property type="entry name" value="Glyco_hydro_2_N"/>
    <property type="match status" value="1"/>
</dbReference>
<feature type="compositionally biased region" description="Polar residues" evidence="5">
    <location>
        <begin position="1168"/>
        <end position="1180"/>
    </location>
</feature>
<dbReference type="InterPro" id="IPR006103">
    <property type="entry name" value="Glyco_hydro_2_cat"/>
</dbReference>
<protein>
    <submittedName>
        <fullName evidence="8">Family 20 glycosylhydrolase</fullName>
    </submittedName>
</protein>
<dbReference type="InterPro" id="IPR006102">
    <property type="entry name" value="Ig-like_GH2"/>
</dbReference>
<dbReference type="Pfam" id="PF18565">
    <property type="entry name" value="Glyco_hydro2_C5"/>
    <property type="match status" value="1"/>
</dbReference>
<dbReference type="Gene3D" id="1.20.1270.90">
    <property type="entry name" value="AF1782-like"/>
    <property type="match status" value="1"/>
</dbReference>
<feature type="region of interest" description="Disordered" evidence="5">
    <location>
        <begin position="67"/>
        <end position="97"/>
    </location>
</feature>
<feature type="domain" description="F5/8 type C" evidence="7">
    <location>
        <begin position="1384"/>
        <end position="1536"/>
    </location>
</feature>
<dbReference type="InterPro" id="IPR008979">
    <property type="entry name" value="Galactose-bd-like_sf"/>
</dbReference>
<dbReference type="InterPro" id="IPR013783">
    <property type="entry name" value="Ig-like_fold"/>
</dbReference>
<dbReference type="Gene3D" id="3.20.20.80">
    <property type="entry name" value="Glycosidases"/>
    <property type="match status" value="2"/>
</dbReference>
<dbReference type="InterPro" id="IPR036156">
    <property type="entry name" value="Beta-gal/glucu_dom_sf"/>
</dbReference>
<evidence type="ECO:0000256" key="6">
    <source>
        <dbReference type="SAM" id="Phobius"/>
    </source>
</evidence>
<feature type="region of interest" description="Disordered" evidence="5">
    <location>
        <begin position="1152"/>
        <end position="1182"/>
    </location>
</feature>
<evidence type="ECO:0000256" key="2">
    <source>
        <dbReference type="ARBA" id="ARBA00007401"/>
    </source>
</evidence>
<feature type="region of interest" description="Disordered" evidence="5">
    <location>
        <begin position="2115"/>
        <end position="2189"/>
    </location>
</feature>
<dbReference type="SUPFAM" id="SSF51445">
    <property type="entry name" value="(Trans)glycosidases"/>
    <property type="match status" value="2"/>
</dbReference>
<dbReference type="Pfam" id="PF07532">
    <property type="entry name" value="Big_4"/>
    <property type="match status" value="1"/>
</dbReference>
<dbReference type="InterPro" id="IPR017853">
    <property type="entry name" value="GH"/>
</dbReference>
<keyword evidence="6" id="KW-0472">Membrane</keyword>
<dbReference type="PANTHER" id="PTHR42732">
    <property type="entry name" value="BETA-GALACTOSIDASE"/>
    <property type="match status" value="1"/>
</dbReference>
<keyword evidence="6" id="KW-0812">Transmembrane</keyword>
<feature type="compositionally biased region" description="Basic and acidic residues" evidence="5">
    <location>
        <begin position="73"/>
        <end position="82"/>
    </location>
</feature>
<dbReference type="InterPro" id="IPR040605">
    <property type="entry name" value="Glyco_hydro2_dom5"/>
</dbReference>
<dbReference type="Pfam" id="PF00703">
    <property type="entry name" value="Glyco_hydro_2"/>
    <property type="match status" value="1"/>
</dbReference>
<evidence type="ECO:0000313" key="8">
    <source>
        <dbReference type="EMBL" id="MBF1712480.1"/>
    </source>
</evidence>
<dbReference type="InterPro" id="IPR006104">
    <property type="entry name" value="Glyco_hydro_2_N"/>
</dbReference>
<dbReference type="PROSITE" id="PS50022">
    <property type="entry name" value="FA58C_3"/>
    <property type="match status" value="1"/>
</dbReference>
<name>A0A930RBY1_STRIT</name>
<keyword evidence="4" id="KW-0326">Glycosidase</keyword>
<comment type="caution">
    <text evidence="8">The sequence shown here is derived from an EMBL/GenBank/DDBJ whole genome shotgun (WGS) entry which is preliminary data.</text>
</comment>
<comment type="similarity">
    <text evidence="1">Belongs to the glycosyl hydrolase 20 family.</text>
</comment>
<evidence type="ECO:0000256" key="1">
    <source>
        <dbReference type="ARBA" id="ARBA00006285"/>
    </source>
</evidence>
<feature type="compositionally biased region" description="Polar residues" evidence="5">
    <location>
        <begin position="2151"/>
        <end position="2177"/>
    </location>
</feature>
<keyword evidence="6" id="KW-1133">Transmembrane helix</keyword>
<gene>
    <name evidence="8" type="ORF">HXO88_01880</name>
</gene>
<keyword evidence="3" id="KW-0378">Hydrolase</keyword>
<dbReference type="Pfam" id="PF00754">
    <property type="entry name" value="F5_F8_type_C"/>
    <property type="match status" value="1"/>
</dbReference>
<evidence type="ECO:0000256" key="3">
    <source>
        <dbReference type="ARBA" id="ARBA00022801"/>
    </source>
</evidence>
<dbReference type="Pfam" id="PF16355">
    <property type="entry name" value="DUF4982"/>
    <property type="match status" value="1"/>
</dbReference>
<feature type="transmembrane region" description="Helical" evidence="6">
    <location>
        <begin position="2197"/>
        <end position="2215"/>
    </location>
</feature>
<dbReference type="Proteomes" id="UP000721045">
    <property type="component" value="Unassembled WGS sequence"/>
</dbReference>
<evidence type="ECO:0000259" key="7">
    <source>
        <dbReference type="PROSITE" id="PS50022"/>
    </source>
</evidence>
<dbReference type="GO" id="GO:0004563">
    <property type="term" value="F:beta-N-acetylhexosaminidase activity"/>
    <property type="evidence" value="ECO:0007669"/>
    <property type="project" value="UniProtKB-ARBA"/>
</dbReference>
<dbReference type="PRINTS" id="PR00132">
    <property type="entry name" value="GLHYDRLASE2"/>
</dbReference>
<dbReference type="SUPFAM" id="SSF49785">
    <property type="entry name" value="Galactose-binding domain-like"/>
    <property type="match status" value="2"/>
</dbReference>
<sequence length="2222" mass="246443">MKRGQCLKKCRCSSIRKLILSFGFIVSSMFLYSVFSVDGDNLLSNKVDAATYTQAALYKQKEKNTVNSTGLKNGEDKTEPTKKLLTNQSEKKQSKNFTTSPEQWYKVNRYLKTDKTVNFDSAWKFAMGELPGASERNYDDSSWKTLNLPHDFSLKQDYTQSGEAESGYKLGGIGWYRKTFSVNETIAKGRVYLKFDGSYMETEVFVNGHSLGVHPNGYTSFTFDVTKYLKVGEENTIAIKVTNKIPSSRWYSGSGIYRSLQLIFTPAVHLADNGIVMKTPDLSQTAQSGTGSQVHVTAKVYNQSGNASQIRVKSILYERKEDGSLGQKAAESELSQPVDVKSGEQVPVNQQFSIVKPKLWSPDNPTLYVLRTELYQNGQKIQTVDQETGFRYTSFNSETGFSLNGQTMKLKGVSMHHDQGALGSAAYYNAIERQVSILKRMGVNAIRVTHNPASRALKDIANRMGMLLIDEAFDGWRDYKNGNTYDYTRFFDKKIGNSVEGLSNVESPDQTWAEYHIKQMVRSGINDPSIIMWSTGNEVTEGTSKASAGTYPQLIAQLINWIDQVDGTRPSTLGDNYLKSRDTTSVGMANALTNNKLQGVVGYNYANGSQYDEGHKLNPNWFIYGSETASSINSRGVYNVKNQEQRSDKQLSSYDQSKVGWGHLASEAWYDVIKRDFVAGEFVWTGFDYLGEPTPWNGIGSGSVGTWPAPKSSYFGIVDTAGFPKDSYYFYQSQWNQKVKTLHVLPGTWNESLIKKEGGKVEVAVYSNAAKVKLVHVSDKGVETDLGTKAFTKVTTKAGHSYQIYKGNDKQAAEHKNLYLTWKVPYKKGYLKAIAYDENGKVINKTEGRKEVKMAGKATKLAAKLESKVDSKVTDHSLAYVGVDVQDAKGNLVTDANNKVEFSVSGPAKLVGVDNGNAVDHQSYQDTNRKAFSGKVLAIVKMTGKSGTVTVTAKSKGLTTSTVTFKVQAGKKEVVDIDQYKLAKTIYLKKGATPQLPKTITVKNSENVESKESLTFDKEQLAKGLASGKDFTLLGKIGNTGITVEILISIVGDVAAMKNISTAVEKGRVPDLPKYVQAYVKSGNLLSAQFPVTWKIPTSSIFDKVGTVTIKGVADVLGDKFPVTITVRVAEKGVQLGTNVAPLTTDLSATTTSDTLPAVNDGKRKMVPNTTSGPNSTRWSNYDEAQKGNPNATLTFNYATAQNIKLVNIVYNKDNWSLRIPEKGKELEAANFTWSRLKGGKPENIKSKVVGRKELDGNNVLVTYELEKAVPAVEFKINVKSTNIDLGNRKSSLGISEIELMTAIETFDLYNEAKLSEIRVGDKVIKGKQLTKDIVTQASGKITASNPSKNVAVTVVQTKEDETKIFTESEDKSQHETYTLRLLPENPKASAKDKYVPRKDITLSAGSVQPGAENAVENANDFNVDSMWHSDWAGTSARNLWATFDTGKIRTINGLAYLERMDKIQNGKIIDYEIYASKNNKDWFKVAKGRFADVEKWQEASFAPVKARYLKLVGVKTLSDNSKKFISASELRVRETTQKASDEIPLTDKNVTLKEDKIAYTGQALMPKPVVKVGNEILTEGQDYKLTYENNIGKADKDTVATVTVTGMGKYTGTVKKTFIISANPNQKEPENPEQKQKLALMKAISLDAGRKYFSAAQIKEIIDEASKRGYTHLHLLLGNDALRFLLNDMTLKVNGKTYSSDEVKAAIVHGTDAYYKDPHGNHLTQAEMDDILQYAKTKNIALIPAINSPGHMDAILDAMEQLGIKDARFSYNGKKSKRTIDLNNSDAVHFTKALIKKYAEYFSNKVEIFNIGLDEYANDVSKESGFGLLQRTGNYPKFINYVNELAKIVKDLHLKPMAFNDGFYYNNDRSSGTFDSDIIISYWTAGWNGYTVASSKYLSEKGHKILNTNDAWYYVLGRETKHSGWYNLEQGLNGMDKTPLDSVPKSEGAKIPILGSMIAAWADEPSRAFNKENFIRWIDRFVERNPSYFRANYKQVDSELSKVPKNLEDYTSESVAKLKQVMDSINRDLSRADQAKVDAYANALKAAREGLVAIERKDYTLKIMENGVLAKSHVFKQLKLTDFKKKIDDEIAQRKAAGWILESQENEGNTYILKFKKDKATPDPKDKDKEGKSPDGSTPEKPAPGDSSHPKNPNVQDGSTPPSTNSSSAETNQPSNDAEETRGNSLPKANTINSNLTFVGFAILASVAVLRFFVKKNRKKK</sequence>
<reference evidence="8" key="1">
    <citation type="submission" date="2020-04" db="EMBL/GenBank/DDBJ databases">
        <title>Deep metagenomics examines the oral microbiome during advanced dental caries in children, revealing novel taxa and co-occurrences with host molecules.</title>
        <authorList>
            <person name="Baker J.L."/>
            <person name="Morton J.T."/>
            <person name="Dinis M."/>
            <person name="Alvarez R."/>
            <person name="Tran N.C."/>
            <person name="Knight R."/>
            <person name="Edlund A."/>
        </authorList>
    </citation>
    <scope>NUCLEOTIDE SEQUENCE</scope>
    <source>
        <strain evidence="8">JCVI_23_bin.22</strain>
    </source>
</reference>
<accession>A0A930RBY1</accession>
<feature type="transmembrane region" description="Helical" evidence="6">
    <location>
        <begin position="18"/>
        <end position="35"/>
    </location>
</feature>
<dbReference type="Gene3D" id="2.60.120.260">
    <property type="entry name" value="Galactose-binding domain-like"/>
    <property type="match status" value="2"/>
</dbReference>
<dbReference type="InterPro" id="IPR006101">
    <property type="entry name" value="Glyco_hydro_2"/>
</dbReference>
<dbReference type="GO" id="GO:0005975">
    <property type="term" value="P:carbohydrate metabolic process"/>
    <property type="evidence" value="ECO:0007669"/>
    <property type="project" value="InterPro"/>
</dbReference>
<dbReference type="InterPro" id="IPR032311">
    <property type="entry name" value="DUF4982"/>
</dbReference>
<evidence type="ECO:0000256" key="5">
    <source>
        <dbReference type="SAM" id="MobiDB-lite"/>
    </source>
</evidence>
<dbReference type="Pfam" id="PF02836">
    <property type="entry name" value="Glyco_hydro_2_C"/>
    <property type="match status" value="1"/>
</dbReference>
<dbReference type="CDD" id="cd06564">
    <property type="entry name" value="GH20_DspB_LnbB-like"/>
    <property type="match status" value="1"/>
</dbReference>
<dbReference type="Pfam" id="PF00728">
    <property type="entry name" value="Glyco_hydro_20"/>
    <property type="match status" value="1"/>
</dbReference>
<feature type="compositionally biased region" description="Basic and acidic residues" evidence="5">
    <location>
        <begin position="2119"/>
        <end position="2134"/>
    </location>
</feature>